<dbReference type="Proteomes" id="UP000002482">
    <property type="component" value="Chromosome"/>
</dbReference>
<sequence>MKYRVIKPHRSEYPEPICLLKDEEVRIGERYEGPEGWDEWYFCATAVHPGGWVPGQVIEQLERGCGKLLEDYSARELDVDEGEVLTGSRMLNGWLWCESSNSSSPGWVPLANLELLDGDASGDDAELPMRLLVDLFAAHGLQGPVHRGWLLPGERLPCVTAVWTRRDSRMGILSIHVHFLEGPDLVEAFTGLGETDGEGIRNGFAAFIEGGLHAVLGAIWERAGPHPWPQQWRIGKQDCEVFAGPWQARGGRLHACGLDAAIRAAIEVQPLESDLHWFRFFVAHFNGQTTLEALKDNQPWPEGLSVLQSRKWEFPQGYGSLRRFMAVRQRG</sequence>
<gene>
    <name evidence="3" type="ordered locus">Acav_1250</name>
</gene>
<evidence type="ECO:0000256" key="1">
    <source>
        <dbReference type="ARBA" id="ARBA00022443"/>
    </source>
</evidence>
<evidence type="ECO:0000259" key="2">
    <source>
        <dbReference type="PROSITE" id="PS50002"/>
    </source>
</evidence>
<dbReference type="AlphaFoldDB" id="F0Q0E7"/>
<dbReference type="GeneID" id="34238228"/>
<evidence type="ECO:0000313" key="3">
    <source>
        <dbReference type="EMBL" id="ADX45172.1"/>
    </source>
</evidence>
<name>F0Q0E7_PARA1</name>
<reference evidence="3" key="1">
    <citation type="submission" date="2011-02" db="EMBL/GenBank/DDBJ databases">
        <title>Complete sequence of Acidovorax avenae subsp. avenae ATCC 19860.</title>
        <authorList>
            <consortium name="US DOE Joint Genome Institute"/>
            <person name="Lucas S."/>
            <person name="Copeland A."/>
            <person name="Lapidus A."/>
            <person name="Cheng J.-F."/>
            <person name="Goodwin L."/>
            <person name="Pitluck S."/>
            <person name="Chertkov O."/>
            <person name="Held B."/>
            <person name="Detter J.C."/>
            <person name="Han C."/>
            <person name="Tapia R."/>
            <person name="Land M."/>
            <person name="Hauser L."/>
            <person name="Kyrpides N."/>
            <person name="Ivanova N."/>
            <person name="Ovchinnikova G."/>
            <person name="Pagani I."/>
            <person name="Gordon S."/>
            <person name="Woyke T."/>
        </authorList>
    </citation>
    <scope>NUCLEOTIDE SEQUENCE</scope>
    <source>
        <strain evidence="3">ATCC 19860</strain>
    </source>
</reference>
<dbReference type="SUPFAM" id="SSF50044">
    <property type="entry name" value="SH3-domain"/>
    <property type="match status" value="1"/>
</dbReference>
<dbReference type="OrthoDB" id="9155428at2"/>
<evidence type="ECO:0000313" key="4">
    <source>
        <dbReference type="Proteomes" id="UP000002482"/>
    </source>
</evidence>
<dbReference type="Pfam" id="PF19875">
    <property type="entry name" value="DUF6348"/>
    <property type="match status" value="1"/>
</dbReference>
<dbReference type="RefSeq" id="WP_013593705.1">
    <property type="nucleotide sequence ID" value="NC_015138.1"/>
</dbReference>
<dbReference type="EMBL" id="CP002521">
    <property type="protein sequence ID" value="ADX45172.1"/>
    <property type="molecule type" value="Genomic_DNA"/>
</dbReference>
<keyword evidence="4" id="KW-1185">Reference proteome</keyword>
<dbReference type="Pfam" id="PF07653">
    <property type="entry name" value="SH3_2"/>
    <property type="match status" value="1"/>
</dbReference>
<dbReference type="InterPro" id="IPR001452">
    <property type="entry name" value="SH3_domain"/>
</dbReference>
<dbReference type="PROSITE" id="PS50002">
    <property type="entry name" value="SH3"/>
    <property type="match status" value="1"/>
</dbReference>
<dbReference type="KEGG" id="aaa:Acav_1250"/>
<organism evidence="3 4">
    <name type="scientific">Paracidovorax avenae (strain ATCC 19860 / DSM 7227 / CCUG 15838 / JCM 20985 / LMG 2117 / NCPPB 1011)</name>
    <name type="common">Acidovorax avenae</name>
    <dbReference type="NCBI Taxonomy" id="643561"/>
    <lineage>
        <taxon>Bacteria</taxon>
        <taxon>Pseudomonadati</taxon>
        <taxon>Pseudomonadota</taxon>
        <taxon>Betaproteobacteria</taxon>
        <taxon>Burkholderiales</taxon>
        <taxon>Comamonadaceae</taxon>
        <taxon>Paracidovorax</taxon>
    </lineage>
</organism>
<dbReference type="InterPro" id="IPR045929">
    <property type="entry name" value="DUF6348"/>
</dbReference>
<protein>
    <submittedName>
        <fullName evidence="3">Variant SH3 domain-containing protein</fullName>
    </submittedName>
</protein>
<keyword evidence="1" id="KW-0728">SH3 domain</keyword>
<accession>F0Q0E7</accession>
<dbReference type="HOGENOM" id="CLU_838434_0_0_4"/>
<dbReference type="InterPro" id="IPR036028">
    <property type="entry name" value="SH3-like_dom_sf"/>
</dbReference>
<proteinExistence type="predicted"/>
<feature type="domain" description="SH3" evidence="2">
    <location>
        <begin position="61"/>
        <end position="118"/>
    </location>
</feature>